<dbReference type="Gene3D" id="1.10.150.390">
    <property type="match status" value="1"/>
</dbReference>
<keyword evidence="2" id="KW-1185">Reference proteome</keyword>
<organism evidence="1 2">
    <name type="scientific">Durusdinium trenchii</name>
    <dbReference type="NCBI Taxonomy" id="1381693"/>
    <lineage>
        <taxon>Eukaryota</taxon>
        <taxon>Sar</taxon>
        <taxon>Alveolata</taxon>
        <taxon>Dinophyceae</taxon>
        <taxon>Suessiales</taxon>
        <taxon>Symbiodiniaceae</taxon>
        <taxon>Durusdinium</taxon>
    </lineage>
</organism>
<evidence type="ECO:0000313" key="1">
    <source>
        <dbReference type="EMBL" id="CAK9060789.1"/>
    </source>
</evidence>
<dbReference type="PANTHER" id="PTHR48446">
    <property type="entry name" value="DNA-DIRECTED RNA POLYMERASE SUBUNIT BETA' N-TERMINAL SECTION"/>
    <property type="match status" value="1"/>
</dbReference>
<dbReference type="EMBL" id="CAXAMN010021558">
    <property type="protein sequence ID" value="CAK9060789.1"/>
    <property type="molecule type" value="Genomic_DNA"/>
</dbReference>
<comment type="caution">
    <text evidence="1">The sequence shown here is derived from an EMBL/GenBank/DDBJ whole genome shotgun (WGS) entry which is preliminary data.</text>
</comment>
<dbReference type="Pfam" id="PF04998">
    <property type="entry name" value="RNA_pol_Rpb1_5"/>
    <property type="match status" value="1"/>
</dbReference>
<proteinExistence type="predicted"/>
<dbReference type="Proteomes" id="UP001642484">
    <property type="component" value="Unassembled WGS sequence"/>
</dbReference>
<reference evidence="1 2" key="1">
    <citation type="submission" date="2024-02" db="EMBL/GenBank/DDBJ databases">
        <authorList>
            <person name="Chen Y."/>
            <person name="Shah S."/>
            <person name="Dougan E. K."/>
            <person name="Thang M."/>
            <person name="Chan C."/>
        </authorList>
    </citation>
    <scope>NUCLEOTIDE SEQUENCE [LARGE SCALE GENOMIC DNA]</scope>
</reference>
<protein>
    <submittedName>
        <fullName evidence="1">Uncharacterized protein</fullName>
    </submittedName>
</protein>
<dbReference type="SUPFAM" id="SSF64484">
    <property type="entry name" value="beta and beta-prime subunits of DNA dependent RNA-polymerase"/>
    <property type="match status" value="1"/>
</dbReference>
<accession>A0ABP0NEE7</accession>
<sequence>MTASNKMLYFSLQALKAALPNAVVKGIPSTKRAVLNKKETGEKVSYTLLVEGYGLREVMATPGINPSKTSSNHVVEVEKVLGIEAARRTIMQEIKVTLGAHGISVDARHIQMLGDCMTYRGAVLGINRFGISRMRTSALMLASFERTTDLVFDAAARHRVDPIKGVSECIIMGSTINVGTGLCKLLYDFGANPSKTGGQTGSPTVGSSSSWKVTQGRAPLLKNWRKRVSFEDKEKSSKAQRLDEKT</sequence>
<gene>
    <name evidence="1" type="ORF">CCMP2556_LOCUS29909</name>
</gene>
<dbReference type="GO" id="GO:0000428">
    <property type="term" value="C:DNA-directed RNA polymerase complex"/>
    <property type="evidence" value="ECO:0007669"/>
    <property type="project" value="UniProtKB-KW"/>
</dbReference>
<dbReference type="InterPro" id="IPR015700">
    <property type="entry name" value="RPC1"/>
</dbReference>
<name>A0ABP0NEE7_9DINO</name>
<evidence type="ECO:0000313" key="2">
    <source>
        <dbReference type="Proteomes" id="UP001642484"/>
    </source>
</evidence>
<dbReference type="PANTHER" id="PTHR48446:SF1">
    <property type="entry name" value="DNA-DIRECTED RNA POLYMERASE SUBUNIT BETA' N-TERMINAL SECTION"/>
    <property type="match status" value="1"/>
</dbReference>
<dbReference type="InterPro" id="IPR007081">
    <property type="entry name" value="RNA_pol_Rpb1_5"/>
</dbReference>